<accession>A0A7N5P0J5</accession>
<dbReference type="InterPro" id="IPR037789">
    <property type="entry name" value="FIP_classI"/>
</dbReference>
<reference evidence="5 6" key="1">
    <citation type="journal article" date="2010" name="Nature">
        <title>The sequence and de novo assembly of the giant panda genome.</title>
        <authorList>
            <person name="Li R."/>
            <person name="Fan W."/>
            <person name="Tian G."/>
            <person name="Zhu H."/>
            <person name="He L."/>
            <person name="Cai J."/>
            <person name="Huang Q."/>
            <person name="Cai Q."/>
            <person name="Li B."/>
            <person name="Bai Y."/>
            <person name="Zhang Z."/>
            <person name="Zhang Y."/>
            <person name="Wang W."/>
            <person name="Li J."/>
            <person name="Wei F."/>
            <person name="Li H."/>
            <person name="Jian M."/>
            <person name="Li J."/>
            <person name="Zhang Z."/>
            <person name="Nielsen R."/>
            <person name="Li D."/>
            <person name="Gu W."/>
            <person name="Yang Z."/>
            <person name="Xuan Z."/>
            <person name="Ryder O.A."/>
            <person name="Leung F.C."/>
            <person name="Zhou Y."/>
            <person name="Cao J."/>
            <person name="Sun X."/>
            <person name="Fu Y."/>
            <person name="Fang X."/>
            <person name="Guo X."/>
            <person name="Wang B."/>
            <person name="Hou R."/>
            <person name="Shen F."/>
            <person name="Mu B."/>
            <person name="Ni P."/>
            <person name="Lin R."/>
            <person name="Qian W."/>
            <person name="Wang G."/>
            <person name="Yu C."/>
            <person name="Nie W."/>
            <person name="Wang J."/>
            <person name="Wu Z."/>
            <person name="Liang H."/>
            <person name="Min J."/>
            <person name="Wu Q."/>
            <person name="Cheng S."/>
            <person name="Ruan J."/>
            <person name="Wang M."/>
            <person name="Shi Z."/>
            <person name="Wen M."/>
            <person name="Liu B."/>
            <person name="Ren X."/>
            <person name="Zheng H."/>
            <person name="Dong D."/>
            <person name="Cook K."/>
            <person name="Shan G."/>
            <person name="Zhang H."/>
            <person name="Kosiol C."/>
            <person name="Xie X."/>
            <person name="Lu Z."/>
            <person name="Zheng H."/>
            <person name="Li Y."/>
            <person name="Steiner C.C."/>
            <person name="Lam T.T."/>
            <person name="Lin S."/>
            <person name="Zhang Q."/>
            <person name="Li G."/>
            <person name="Tian J."/>
            <person name="Gong T."/>
            <person name="Liu H."/>
            <person name="Zhang D."/>
            <person name="Fang L."/>
            <person name="Ye C."/>
            <person name="Zhang J."/>
            <person name="Hu W."/>
            <person name="Xu A."/>
            <person name="Ren Y."/>
            <person name="Zhang G."/>
            <person name="Bruford M.W."/>
            <person name="Li Q."/>
            <person name="Ma L."/>
            <person name="Guo Y."/>
            <person name="An N."/>
            <person name="Hu Y."/>
            <person name="Zheng Y."/>
            <person name="Shi Y."/>
            <person name="Li Z."/>
            <person name="Liu Q."/>
            <person name="Chen Y."/>
            <person name="Zhao J."/>
            <person name="Qu N."/>
            <person name="Zhao S."/>
            <person name="Tian F."/>
            <person name="Wang X."/>
            <person name="Wang H."/>
            <person name="Xu L."/>
            <person name="Liu X."/>
            <person name="Vinar T."/>
            <person name="Wang Y."/>
            <person name="Lam T.W."/>
            <person name="Yiu S.M."/>
            <person name="Liu S."/>
            <person name="Zhang H."/>
            <person name="Li D."/>
            <person name="Huang Y."/>
            <person name="Wang X."/>
            <person name="Yang G."/>
            <person name="Jiang Z."/>
            <person name="Wang J."/>
            <person name="Qin N."/>
            <person name="Li L."/>
            <person name="Li J."/>
            <person name="Bolund L."/>
            <person name="Kristiansen K."/>
            <person name="Wong G.K."/>
            <person name="Olson M."/>
            <person name="Zhang X."/>
            <person name="Li S."/>
            <person name="Yang H."/>
            <person name="Wang J."/>
            <person name="Wang J."/>
        </authorList>
    </citation>
    <scope>NUCLEOTIDE SEQUENCE [LARGE SCALE GENOMIC DNA]</scope>
</reference>
<feature type="compositionally biased region" description="Polar residues" evidence="3">
    <location>
        <begin position="757"/>
        <end position="766"/>
    </location>
</feature>
<feature type="compositionally biased region" description="Low complexity" evidence="3">
    <location>
        <begin position="345"/>
        <end position="362"/>
    </location>
</feature>
<feature type="compositionally biased region" description="Low complexity" evidence="3">
    <location>
        <begin position="1112"/>
        <end position="1139"/>
    </location>
</feature>
<dbReference type="InterPro" id="IPR037245">
    <property type="entry name" value="FIP-RBD_C_sf"/>
</dbReference>
<evidence type="ECO:0000313" key="6">
    <source>
        <dbReference type="Proteomes" id="UP000008912"/>
    </source>
</evidence>
<dbReference type="GO" id="GO:0045335">
    <property type="term" value="C:phagocytic vesicle"/>
    <property type="evidence" value="ECO:0007669"/>
    <property type="project" value="TreeGrafter"/>
</dbReference>
<evidence type="ECO:0000313" key="5">
    <source>
        <dbReference type="Ensembl" id="ENSAMEP00000023945.1"/>
    </source>
</evidence>
<dbReference type="GO" id="GO:0036064">
    <property type="term" value="C:ciliary basal body"/>
    <property type="evidence" value="ECO:0007669"/>
    <property type="project" value="Ensembl"/>
</dbReference>
<dbReference type="GO" id="GO:0016607">
    <property type="term" value="C:nuclear speck"/>
    <property type="evidence" value="ECO:0007669"/>
    <property type="project" value="Ensembl"/>
</dbReference>
<dbReference type="PANTHER" id="PTHR15746">
    <property type="entry name" value="RAB11-RELATED"/>
    <property type="match status" value="1"/>
</dbReference>
<evidence type="ECO:0000256" key="2">
    <source>
        <dbReference type="ARBA" id="ARBA00022553"/>
    </source>
</evidence>
<keyword evidence="1" id="KW-0813">Transport</keyword>
<feature type="compositionally biased region" description="Gly residues" evidence="3">
    <location>
        <begin position="683"/>
        <end position="693"/>
    </location>
</feature>
<dbReference type="InParanoid" id="A0A7N5P0J5"/>
<keyword evidence="6" id="KW-1185">Reference proteome</keyword>
<feature type="compositionally biased region" description="Pro residues" evidence="3">
    <location>
        <begin position="1082"/>
        <end position="1096"/>
    </location>
</feature>
<feature type="compositionally biased region" description="Low complexity" evidence="3">
    <location>
        <begin position="606"/>
        <end position="624"/>
    </location>
</feature>
<dbReference type="InterPro" id="IPR019018">
    <property type="entry name" value="Rab-bd_FIP-RBD"/>
</dbReference>
<dbReference type="GO" id="GO:0034451">
    <property type="term" value="C:centriolar satellite"/>
    <property type="evidence" value="ECO:0007669"/>
    <property type="project" value="Ensembl"/>
</dbReference>
<dbReference type="FunFam" id="1.20.5.2440:FF:000004">
    <property type="entry name" value="rab11 family-interacting protein 5 isoform X2"/>
    <property type="match status" value="1"/>
</dbReference>
<evidence type="ECO:0000256" key="3">
    <source>
        <dbReference type="SAM" id="MobiDB-lite"/>
    </source>
</evidence>
<evidence type="ECO:0000256" key="1">
    <source>
        <dbReference type="ARBA" id="ARBA00022448"/>
    </source>
</evidence>
<proteinExistence type="predicted"/>
<dbReference type="GeneTree" id="ENSGT00940000158783"/>
<feature type="region of interest" description="Disordered" evidence="3">
    <location>
        <begin position="1"/>
        <end position="21"/>
    </location>
</feature>
<feature type="compositionally biased region" description="Basic and acidic residues" evidence="3">
    <location>
        <begin position="736"/>
        <end position="746"/>
    </location>
</feature>
<protein>
    <submittedName>
        <fullName evidence="5">RAB11 family interacting protein 5</fullName>
    </submittedName>
</protein>
<feature type="compositionally biased region" description="Basic and acidic residues" evidence="3">
    <location>
        <begin position="435"/>
        <end position="448"/>
    </location>
</feature>
<reference evidence="5" key="3">
    <citation type="submission" date="2025-09" db="UniProtKB">
        <authorList>
            <consortium name="Ensembl"/>
        </authorList>
    </citation>
    <scope>IDENTIFICATION</scope>
</reference>
<dbReference type="Gene3D" id="1.20.5.2440">
    <property type="match status" value="1"/>
</dbReference>
<dbReference type="GO" id="GO:0055037">
    <property type="term" value="C:recycling endosome"/>
    <property type="evidence" value="ECO:0007669"/>
    <property type="project" value="TreeGrafter"/>
</dbReference>
<feature type="compositionally biased region" description="Low complexity" evidence="3">
    <location>
        <begin position="967"/>
        <end position="980"/>
    </location>
</feature>
<dbReference type="Proteomes" id="UP000008912">
    <property type="component" value="Unassembled WGS sequence"/>
</dbReference>
<feature type="region of interest" description="Disordered" evidence="3">
    <location>
        <begin position="606"/>
        <end position="633"/>
    </location>
</feature>
<feature type="compositionally biased region" description="Low complexity" evidence="3">
    <location>
        <begin position="1191"/>
        <end position="1200"/>
    </location>
</feature>
<feature type="region of interest" description="Disordered" evidence="3">
    <location>
        <begin position="339"/>
        <end position="525"/>
    </location>
</feature>
<keyword evidence="2" id="KW-0597">Phosphoprotein</keyword>
<feature type="domain" description="FIP-RBD" evidence="4">
    <location>
        <begin position="1233"/>
        <end position="1295"/>
    </location>
</feature>
<evidence type="ECO:0000259" key="4">
    <source>
        <dbReference type="PROSITE" id="PS51511"/>
    </source>
</evidence>
<dbReference type="GO" id="GO:0005739">
    <property type="term" value="C:mitochondrion"/>
    <property type="evidence" value="ECO:0007669"/>
    <property type="project" value="TreeGrafter"/>
</dbReference>
<dbReference type="SUPFAM" id="SSF144270">
    <property type="entry name" value="Eferin C-derminal domain-like"/>
    <property type="match status" value="1"/>
</dbReference>
<dbReference type="PANTHER" id="PTHR15746:SF14">
    <property type="entry name" value="RAB11 FAMILY-INTERACTING PROTEIN 5"/>
    <property type="match status" value="1"/>
</dbReference>
<gene>
    <name evidence="5" type="primary">RAB11FIP5</name>
</gene>
<dbReference type="GO" id="GO:0005886">
    <property type="term" value="C:plasma membrane"/>
    <property type="evidence" value="ECO:0007669"/>
    <property type="project" value="Ensembl"/>
</dbReference>
<feature type="compositionally biased region" description="Basic and acidic residues" evidence="3">
    <location>
        <begin position="363"/>
        <end position="375"/>
    </location>
</feature>
<dbReference type="GO" id="GO:0005769">
    <property type="term" value="C:early endosome"/>
    <property type="evidence" value="ECO:0007669"/>
    <property type="project" value="TreeGrafter"/>
</dbReference>
<reference evidence="5" key="2">
    <citation type="submission" date="2025-08" db="UniProtKB">
        <authorList>
            <consortium name="Ensembl"/>
        </authorList>
    </citation>
    <scope>IDENTIFICATION</scope>
</reference>
<feature type="compositionally biased region" description="Pro residues" evidence="3">
    <location>
        <begin position="879"/>
        <end position="889"/>
    </location>
</feature>
<name>A0A7N5P0J5_AILME</name>
<dbReference type="GO" id="GO:0045055">
    <property type="term" value="P:regulated exocytosis"/>
    <property type="evidence" value="ECO:0007669"/>
    <property type="project" value="TreeGrafter"/>
</dbReference>
<sequence length="1300" mass="136144">MRARLPGPRAPPPPASWCSPPCTAHSSVSTSSWARPRWRWTRSSAQAAPSIRTSRRPVPFCACDPTPSLHWFPDGTAPQEAAEALRILGPTLRANPLQNGIVMKKLCPFPQPSKKKNKSTMWVLYTAGSPATWYKLHSKAGKKEKERGEIQVTIQFTRNNLSASMFDLSMKDKPRSPFSKIKDKMKGKKKFELESASAILPSSALEDPELGSLGKMGKAKGFFLRNKLRKSSLTQSNTSLGSDSTLSSASGSLAYQGPGAELLTRSPSRSSWLSSEGGRDSTQSPKLLTHKRTYSDEASQMRAAPPRSLLDLQGHLETASRSSLCVNGSHIYNEEPQAPVRHRSSISGPFPPSSSLHSVSSRPAEEGPRPADDSGGRGSCSTSSLEVLPGQEELSSQAKVLAPGASRSGEEEGARLPEGKPVQVATPMVASSEAVAEKEGARKEERKPRMGLFHHHHQGLSRSELGRRGSLGEKGGPALGASPHHSSSGEEKAKSSWFGLREAKEATQKPSLDVSPQVEPDPAALPHHLPCSPCAPALPAPAPTAAPMLSTNLFAAAPPAAAAASAAPEAAPSGFLGLTNPFLTSMQSNPFFEELIADIALNSPSPAPSLPSASRASPTPLASPGKAPPEWDDTFNVFAASRLRPEARSKILAPAGGVGLEVPGLQEQGRGAMTVKAAEPRGDPGGGGRGGSGVWPEPRVPLDLGLDRQSTSVADAGPPGPIGAGLPSASAQLHPRASDSEADREPPAPGGEAGQSPADSATSLFSSPEVISVWERLPGPEDAPEGREAASQGEGQLLHELNTVYDPWPWDVVTVSPAAETPSPVLRGESDELRPPQMQPESPEPVSPRGSEGPPRLEQEPLPELEPIPEPVWDQGPQPSRPPPKPPRLFTPSDSQEKEDEEAAAEAGGLRSGGPETGGEDDLPSPLVAGPQEAKEKGETPGSESDSHSSGTLLGGPGLEDVVEGASPPVSGPSLSPPTSCSEGPTPIPCYSKSLPPQSQQIWGALEKGESPEGPEAQSQGPVGEGLGPLPDSSQHTDLWASEEDAVNPFLSQGSQDPPSLPSTSPPGSRESSILSGLEELPTPPEPAFPPPPLPPWASHRHGGPSPPCSPLPGAQPLTSSSPTPGEPASSPGGSPAPLGEDHAATTPASPLVLLPLETRPAEEPQSSASPHPVKPLSTGPAEGSPDGKQSRSSLSTALSSGLEKLKTVTAGSVQPVAPAPQVGQTVDTKRLKDSGVLDQSAKYYHLTHDELIGLLLQRERELSQRDEHVQELESYIDRLLVRIMETSPTLLQIPPDPPK</sequence>
<dbReference type="Ensembl" id="ENSAMET00000042013.1">
    <property type="protein sequence ID" value="ENSAMEP00000023945.1"/>
    <property type="gene ID" value="ENSAMEG00000015601.2"/>
</dbReference>
<feature type="compositionally biased region" description="Polar residues" evidence="3">
    <location>
        <begin position="942"/>
        <end position="952"/>
    </location>
</feature>
<dbReference type="GO" id="GO:0030141">
    <property type="term" value="C:secretory granule"/>
    <property type="evidence" value="ECO:0007669"/>
    <property type="project" value="TreeGrafter"/>
</dbReference>
<organism evidence="5 6">
    <name type="scientific">Ailuropoda melanoleuca</name>
    <name type="common">Giant panda</name>
    <dbReference type="NCBI Taxonomy" id="9646"/>
    <lineage>
        <taxon>Eukaryota</taxon>
        <taxon>Metazoa</taxon>
        <taxon>Chordata</taxon>
        <taxon>Craniata</taxon>
        <taxon>Vertebrata</taxon>
        <taxon>Euteleostomi</taxon>
        <taxon>Mammalia</taxon>
        <taxon>Eutheria</taxon>
        <taxon>Laurasiatheria</taxon>
        <taxon>Carnivora</taxon>
        <taxon>Caniformia</taxon>
        <taxon>Ursidae</taxon>
        <taxon>Ailuropoda</taxon>
    </lineage>
</organism>
<dbReference type="GO" id="GO:0031267">
    <property type="term" value="F:small GTPase binding"/>
    <property type="evidence" value="ECO:0007669"/>
    <property type="project" value="InterPro"/>
</dbReference>
<feature type="compositionally biased region" description="Low complexity" evidence="3">
    <location>
        <begin position="852"/>
        <end position="862"/>
    </location>
</feature>
<feature type="region of interest" description="Disordered" evidence="3">
    <location>
        <begin position="659"/>
        <end position="800"/>
    </location>
</feature>
<feature type="compositionally biased region" description="Basic and acidic residues" evidence="3">
    <location>
        <begin position="408"/>
        <end position="418"/>
    </location>
</feature>
<feature type="region of interest" description="Disordered" evidence="3">
    <location>
        <begin position="257"/>
        <end position="304"/>
    </location>
</feature>
<dbReference type="PROSITE" id="PS51511">
    <property type="entry name" value="FIP_RBD"/>
    <property type="match status" value="1"/>
</dbReference>
<feature type="region of interest" description="Disordered" evidence="3">
    <location>
        <begin position="819"/>
        <end position="1200"/>
    </location>
</feature>
<feature type="compositionally biased region" description="Low complexity" evidence="3">
    <location>
        <begin position="262"/>
        <end position="275"/>
    </location>
</feature>
<dbReference type="Pfam" id="PF09457">
    <property type="entry name" value="RBD-FIP"/>
    <property type="match status" value="1"/>
</dbReference>